<dbReference type="RefSeq" id="WP_072877624.1">
    <property type="nucleotide sequence ID" value="NZ_FOKU01000002.1"/>
</dbReference>
<feature type="region of interest" description="Disordered" evidence="1">
    <location>
        <begin position="212"/>
        <end position="261"/>
    </location>
</feature>
<evidence type="ECO:0000313" key="3">
    <source>
        <dbReference type="EMBL" id="SHK41686.1"/>
    </source>
</evidence>
<dbReference type="AlphaFoldDB" id="A0A1M6SAI7"/>
<evidence type="ECO:0000313" key="4">
    <source>
        <dbReference type="Proteomes" id="UP000184031"/>
    </source>
</evidence>
<reference evidence="3 4" key="1">
    <citation type="submission" date="2016-11" db="EMBL/GenBank/DDBJ databases">
        <authorList>
            <person name="Varghese N."/>
            <person name="Submissions S."/>
        </authorList>
    </citation>
    <scope>NUCLEOTIDE SEQUENCE [LARGE SCALE GENOMIC DNA]</scope>
    <source>
        <strain evidence="3 4">CGMCC 1.12174</strain>
        <strain evidence="2 5">DSM 26351</strain>
    </source>
</reference>
<evidence type="ECO:0000313" key="5">
    <source>
        <dbReference type="Proteomes" id="UP000198940"/>
    </source>
</evidence>
<gene>
    <name evidence="2" type="ORF">SAMN04487891_102374</name>
    <name evidence="3" type="ORF">SAMN05216293_1053</name>
</gene>
<feature type="compositionally biased region" description="Basic and acidic residues" evidence="1">
    <location>
        <begin position="214"/>
        <end position="242"/>
    </location>
</feature>
<name>A0A1M6SAI7_9FLAO</name>
<dbReference type="EMBL" id="FOKU01000002">
    <property type="protein sequence ID" value="SFB79492.1"/>
    <property type="molecule type" value="Genomic_DNA"/>
</dbReference>
<comment type="caution">
    <text evidence="3">The sequence shown here is derived from an EMBL/GenBank/DDBJ whole genome shotgun (WGS) entry which is preliminary data.</text>
</comment>
<evidence type="ECO:0008006" key="6">
    <source>
        <dbReference type="Google" id="ProtNLM"/>
    </source>
</evidence>
<dbReference type="Proteomes" id="UP000198940">
    <property type="component" value="Unassembled WGS sequence"/>
</dbReference>
<evidence type="ECO:0000256" key="1">
    <source>
        <dbReference type="SAM" id="MobiDB-lite"/>
    </source>
</evidence>
<sequence>MNQENVDYLKEQVMYAGYGDTFHQELEARIKEQPEEFNLQYETNFGNDKVVSQLNFSRSNKEDSDFYFFNSHKLELTKEGEPVMKQQFNIYNGSNITLKEAYNLMCGRAVNKTLRNKEGELYNTWIQLDFKHTDKYGNYLQQKYNEGYGYDLEEALKKYPISELENPMYEANLVESLKKGNPGRATLTGPDGKEQKVYLVANPKFKSVTLYDTNMERIGHRRRENQEKKEAKSQKQAQRPEGEESSPSAQKKPRKRRAKSL</sequence>
<dbReference type="Proteomes" id="UP000184031">
    <property type="component" value="Unassembled WGS sequence"/>
</dbReference>
<dbReference type="EMBL" id="FRAT01000002">
    <property type="protein sequence ID" value="SHK41686.1"/>
    <property type="molecule type" value="Genomic_DNA"/>
</dbReference>
<dbReference type="OrthoDB" id="6372253at2"/>
<proteinExistence type="predicted"/>
<accession>A0A1M6SAI7</accession>
<evidence type="ECO:0000313" key="2">
    <source>
        <dbReference type="EMBL" id="SFB79492.1"/>
    </source>
</evidence>
<dbReference type="STRING" id="1055723.SAMN05216293_1053"/>
<protein>
    <recommendedName>
        <fullName evidence="6">DUF3945 domain-containing protein</fullName>
    </recommendedName>
</protein>
<organism evidence="3 4">
    <name type="scientific">Flagellimonas taeanensis</name>
    <dbReference type="NCBI Taxonomy" id="1005926"/>
    <lineage>
        <taxon>Bacteria</taxon>
        <taxon>Pseudomonadati</taxon>
        <taxon>Bacteroidota</taxon>
        <taxon>Flavobacteriia</taxon>
        <taxon>Flavobacteriales</taxon>
        <taxon>Flavobacteriaceae</taxon>
        <taxon>Flagellimonas</taxon>
    </lineage>
</organism>
<feature type="compositionally biased region" description="Basic residues" evidence="1">
    <location>
        <begin position="251"/>
        <end position="261"/>
    </location>
</feature>
<keyword evidence="5" id="KW-1185">Reference proteome</keyword>